<dbReference type="Proteomes" id="UP000245591">
    <property type="component" value="Unassembled WGS sequence"/>
</dbReference>
<comment type="caution">
    <text evidence="1">The sequence shown here is derived from an EMBL/GenBank/DDBJ whole genome shotgun (WGS) entry which is preliminary data.</text>
</comment>
<evidence type="ECO:0000313" key="1">
    <source>
        <dbReference type="EMBL" id="PVZ96846.1"/>
    </source>
</evidence>
<organism evidence="1 2">
    <name type="scientific">Smittium angustum</name>
    <dbReference type="NCBI Taxonomy" id="133377"/>
    <lineage>
        <taxon>Eukaryota</taxon>
        <taxon>Fungi</taxon>
        <taxon>Fungi incertae sedis</taxon>
        <taxon>Zoopagomycota</taxon>
        <taxon>Kickxellomycotina</taxon>
        <taxon>Harpellomycetes</taxon>
        <taxon>Harpellales</taxon>
        <taxon>Legeriomycetaceae</taxon>
        <taxon>Smittium</taxon>
    </lineage>
</organism>
<dbReference type="AlphaFoldDB" id="A0A2U1IVL2"/>
<proteinExistence type="predicted"/>
<gene>
    <name evidence="1" type="ORF">BB558_007227</name>
</gene>
<name>A0A2U1IVL2_SMIAN</name>
<evidence type="ECO:0000313" key="2">
    <source>
        <dbReference type="Proteomes" id="UP000245591"/>
    </source>
</evidence>
<dbReference type="EMBL" id="MBFU01001110">
    <property type="protein sequence ID" value="PVZ96846.1"/>
    <property type="molecule type" value="Genomic_DNA"/>
</dbReference>
<keyword evidence="2" id="KW-1185">Reference proteome</keyword>
<sequence>MISLKTLILINRSKISLTSINSFTQNYASLPKTHTPNRDNRIFKNIIFQKNFYSQIAKTYNTNLLFRNLRNNDSQHEFYKSIRVYSSFLEISVEKTLENQTEFNIESCKALIDIWLLFVSKRKKENDKIKYFLDKAKEQGNELNGDLKQLISNKDLENEFYIFLLWADSGVDSNIDFINFTGNKVHQESLNLYINVLKRLGLYEELLLNEIWMAYMLNIIKTQNNLKAFDLISKDLMTSGIKCDSFKIISNLYNTLKTLFMKNCSENTPGTEDTITKNDEMIKDNNYRSKSIIEMHSVFSDFLWDWLIQRDYVHNPETMDMVYFIIVKSHYPENIAMILDKLLFAYKDKIQHTYNLKENSDVLEIVSSLLLLLYKQNTKIYESELNKWWFLITKIYGEDDIMEIVIDSNRKNNDKVSFKGGDTTQISKENRSDFFLQNIKINDLSQKIIIFILSVSSGIFRFSILPGKFFPIITSFLKFSTLKIIAKKFSPKMRVNVKKLFFTLIFNQLSNRKSLGTIFSHLSKMNKENLVIQPPGTEFDFSGINHLVTMSFVDEIENPYFMEYIFILETSFYTHINLYRRKILVDFLKSTKHINKNIVAAILWRHFSGINFSKVTPKFEGRVEESIYCIKVLDELIKPEDRLYFADFLLRVLKKMLPISRVKHHLKFFMNNFVLSESILLINRLVMGLSTHKNYRLYGFLYNIKSIENMNISLITLGKDGKYNKWETWVVFSIISSLNYFSYSRQTEALVMLFEGICNICNEKDGAMIHPELLMGMFSVLLDNLGYNEKARAYEIHRVWDILVSYTEALEARRITEFPNIKNSYIINQNVVNSYLEAILRKGDVQRAVYLAIFELPETIKYIPDDKTFGIIMSFTFKNSTGVQNKRFFKYFYELYIHYVSPGSRGASLLYSKSPQISRIISDIESEYNFNI</sequence>
<accession>A0A2U1IVL2</accession>
<protein>
    <submittedName>
        <fullName evidence="1">Uncharacterized protein</fullName>
    </submittedName>
</protein>
<reference evidence="1 2" key="1">
    <citation type="journal article" date="2018" name="MBio">
        <title>Comparative Genomics Reveals the Core Gene Toolbox for the Fungus-Insect Symbiosis.</title>
        <authorList>
            <person name="Wang Y."/>
            <person name="Stata M."/>
            <person name="Wang W."/>
            <person name="Stajich J.E."/>
            <person name="White M.M."/>
            <person name="Moncalvo J.M."/>
        </authorList>
    </citation>
    <scope>NUCLEOTIDE SEQUENCE [LARGE SCALE GENOMIC DNA]</scope>
    <source>
        <strain evidence="1 2">AUS-126-30</strain>
    </source>
</reference>